<evidence type="ECO:0000313" key="1">
    <source>
        <dbReference type="EMBL" id="VDP66337.1"/>
    </source>
</evidence>
<gene>
    <name evidence="1" type="ORF">SMTD_LOCUS14612</name>
</gene>
<evidence type="ECO:0000313" key="2">
    <source>
        <dbReference type="Proteomes" id="UP000269396"/>
    </source>
</evidence>
<sequence length="39" mass="4740">MNSYNYWFIFCFGSDQMICLIHLHFRTIHNCNLLCITII</sequence>
<organism evidence="1 2">
    <name type="scientific">Schistosoma mattheei</name>
    <dbReference type="NCBI Taxonomy" id="31246"/>
    <lineage>
        <taxon>Eukaryota</taxon>
        <taxon>Metazoa</taxon>
        <taxon>Spiralia</taxon>
        <taxon>Lophotrochozoa</taxon>
        <taxon>Platyhelminthes</taxon>
        <taxon>Trematoda</taxon>
        <taxon>Digenea</taxon>
        <taxon>Strigeidida</taxon>
        <taxon>Schistosomatoidea</taxon>
        <taxon>Schistosomatidae</taxon>
        <taxon>Schistosoma</taxon>
    </lineage>
</organism>
<dbReference type="AlphaFoldDB" id="A0A3P8EQV0"/>
<dbReference type="EMBL" id="UZAL01034837">
    <property type="protein sequence ID" value="VDP66337.1"/>
    <property type="molecule type" value="Genomic_DNA"/>
</dbReference>
<name>A0A3P8EQV0_9TREM</name>
<reference evidence="1 2" key="1">
    <citation type="submission" date="2018-11" db="EMBL/GenBank/DDBJ databases">
        <authorList>
            <consortium name="Pathogen Informatics"/>
        </authorList>
    </citation>
    <scope>NUCLEOTIDE SEQUENCE [LARGE SCALE GENOMIC DNA]</scope>
    <source>
        <strain>Denwood</strain>
        <strain evidence="2">Zambia</strain>
    </source>
</reference>
<dbReference type="Proteomes" id="UP000269396">
    <property type="component" value="Unassembled WGS sequence"/>
</dbReference>
<accession>A0A3P8EQV0</accession>
<protein>
    <submittedName>
        <fullName evidence="1">Uncharacterized protein</fullName>
    </submittedName>
</protein>
<keyword evidence="2" id="KW-1185">Reference proteome</keyword>
<proteinExistence type="predicted"/>